<feature type="compositionally biased region" description="Low complexity" evidence="1">
    <location>
        <begin position="11"/>
        <end position="38"/>
    </location>
</feature>
<reference evidence="2 3" key="1">
    <citation type="submission" date="2022-04" db="EMBL/GenBank/DDBJ databases">
        <title>Genome draft of Actinomadura sp. ATCC 31491.</title>
        <authorList>
            <person name="Shi X."/>
            <person name="Du Y."/>
        </authorList>
    </citation>
    <scope>NUCLEOTIDE SEQUENCE [LARGE SCALE GENOMIC DNA]</scope>
    <source>
        <strain evidence="2 3">ATCC 31491</strain>
    </source>
</reference>
<proteinExistence type="predicted"/>
<organism evidence="2 3">
    <name type="scientific">Actinomadura luzonensis</name>
    <dbReference type="NCBI Taxonomy" id="2805427"/>
    <lineage>
        <taxon>Bacteria</taxon>
        <taxon>Bacillati</taxon>
        <taxon>Actinomycetota</taxon>
        <taxon>Actinomycetes</taxon>
        <taxon>Streptosporangiales</taxon>
        <taxon>Thermomonosporaceae</taxon>
        <taxon>Actinomadura</taxon>
    </lineage>
</organism>
<accession>A0ABT0FKY8</accession>
<sequence length="126" mass="12423">MATLRGPGAWPRSVATSSGSSRSGAAQAGAGRAQARATAPPPSAGQIVISARPSSLNSLPTSSGGRSGASAAMTAAWSPRRRASTPVSGSSSPTVTISVPGHTRWSRPGTLVTSTGVTRSRPATIS</sequence>
<name>A0ABT0FKY8_9ACTN</name>
<gene>
    <name evidence="2" type="ORF">MF672_004105</name>
</gene>
<keyword evidence="3" id="KW-1185">Reference proteome</keyword>
<feature type="region of interest" description="Disordered" evidence="1">
    <location>
        <begin position="1"/>
        <end position="126"/>
    </location>
</feature>
<dbReference type="EMBL" id="JAKRKC020000001">
    <property type="protein sequence ID" value="MCK2212981.1"/>
    <property type="molecule type" value="Genomic_DNA"/>
</dbReference>
<comment type="caution">
    <text evidence="2">The sequence shown here is derived from an EMBL/GenBank/DDBJ whole genome shotgun (WGS) entry which is preliminary data.</text>
</comment>
<dbReference type="Proteomes" id="UP001317259">
    <property type="component" value="Unassembled WGS sequence"/>
</dbReference>
<evidence type="ECO:0000313" key="2">
    <source>
        <dbReference type="EMBL" id="MCK2212981.1"/>
    </source>
</evidence>
<protein>
    <submittedName>
        <fullName evidence="2">Uncharacterized protein</fullName>
    </submittedName>
</protein>
<feature type="compositionally biased region" description="Polar residues" evidence="1">
    <location>
        <begin position="52"/>
        <end position="61"/>
    </location>
</feature>
<evidence type="ECO:0000313" key="3">
    <source>
        <dbReference type="Proteomes" id="UP001317259"/>
    </source>
</evidence>
<feature type="compositionally biased region" description="Low complexity" evidence="1">
    <location>
        <begin position="62"/>
        <end position="101"/>
    </location>
</feature>
<evidence type="ECO:0000256" key="1">
    <source>
        <dbReference type="SAM" id="MobiDB-lite"/>
    </source>
</evidence>
<feature type="compositionally biased region" description="Polar residues" evidence="1">
    <location>
        <begin position="111"/>
        <end position="126"/>
    </location>
</feature>